<organism evidence="11 12">
    <name type="scientific">Astyanax mexicanus</name>
    <name type="common">Blind cave fish</name>
    <name type="synonym">Astyanax fasciatus mexicanus</name>
    <dbReference type="NCBI Taxonomy" id="7994"/>
    <lineage>
        <taxon>Eukaryota</taxon>
        <taxon>Metazoa</taxon>
        <taxon>Chordata</taxon>
        <taxon>Craniata</taxon>
        <taxon>Vertebrata</taxon>
        <taxon>Euteleostomi</taxon>
        <taxon>Actinopterygii</taxon>
        <taxon>Neopterygii</taxon>
        <taxon>Teleostei</taxon>
        <taxon>Ostariophysi</taxon>
        <taxon>Characiformes</taxon>
        <taxon>Characoidei</taxon>
        <taxon>Acestrorhamphidae</taxon>
        <taxon>Acestrorhamphinae</taxon>
        <taxon>Astyanax</taxon>
    </lineage>
</organism>
<evidence type="ECO:0000256" key="4">
    <source>
        <dbReference type="ARBA" id="ARBA00022782"/>
    </source>
</evidence>
<dbReference type="InterPro" id="IPR041637">
    <property type="entry name" value="Caprin-1_dimer"/>
</dbReference>
<feature type="domain" description="Caprin-1 dimerization" evidence="10">
    <location>
        <begin position="109"/>
        <end position="232"/>
    </location>
</feature>
<feature type="compositionally biased region" description="Low complexity" evidence="8">
    <location>
        <begin position="452"/>
        <end position="471"/>
    </location>
</feature>
<dbReference type="InterPro" id="IPR028816">
    <property type="entry name" value="Caprin"/>
</dbReference>
<feature type="compositionally biased region" description="Low complexity" evidence="8">
    <location>
        <begin position="515"/>
        <end position="546"/>
    </location>
</feature>
<dbReference type="GO" id="GO:0030154">
    <property type="term" value="P:cell differentiation"/>
    <property type="evidence" value="ECO:0007669"/>
    <property type="project" value="UniProtKB-KW"/>
</dbReference>
<dbReference type="InterPro" id="IPR022070">
    <property type="entry name" value="Caprin-1_C"/>
</dbReference>
<evidence type="ECO:0000313" key="12">
    <source>
        <dbReference type="Proteomes" id="UP000694621"/>
    </source>
</evidence>
<protein>
    <submittedName>
        <fullName evidence="11">Cell cycle associated protein 1a</fullName>
    </submittedName>
</protein>
<evidence type="ECO:0000313" key="11">
    <source>
        <dbReference type="Ensembl" id="ENSAMXP00005038132.1"/>
    </source>
</evidence>
<name>A0A8B9KLN9_ASTMX</name>
<feature type="compositionally biased region" description="Pro residues" evidence="8">
    <location>
        <begin position="317"/>
        <end position="326"/>
    </location>
</feature>
<dbReference type="AlphaFoldDB" id="A0A8B9KLN9"/>
<evidence type="ECO:0000259" key="9">
    <source>
        <dbReference type="Pfam" id="PF12287"/>
    </source>
</evidence>
<feature type="domain" description="Cytoplasmic activation/proliferation-associated protein-1 C term" evidence="9">
    <location>
        <begin position="357"/>
        <end position="665"/>
    </location>
</feature>
<accession>A0A8B9KLN9</accession>
<proteinExistence type="inferred from homology"/>
<keyword evidence="7" id="KW-0175">Coiled coil</keyword>
<evidence type="ECO:0000256" key="3">
    <source>
        <dbReference type="ARBA" id="ARBA00022490"/>
    </source>
</evidence>
<dbReference type="GO" id="GO:0003723">
    <property type="term" value="F:RNA binding"/>
    <property type="evidence" value="ECO:0007669"/>
    <property type="project" value="UniProtKB-KW"/>
</dbReference>
<reference evidence="11" key="1">
    <citation type="submission" date="2025-08" db="UniProtKB">
        <authorList>
            <consortium name="Ensembl"/>
        </authorList>
    </citation>
    <scope>IDENTIFICATION</scope>
</reference>
<dbReference type="Pfam" id="PF18293">
    <property type="entry name" value="Caprin-1_dimer"/>
    <property type="match status" value="1"/>
</dbReference>
<sequence>MPSASVGEYAVQSSSPELGSAQAAGASTEALKQVLNIIEKKVRNMEKRKSKLEDYKTRKSKGEQLNQDQLEALSKAQEVSHNLEFARELLKNFTSLNFEIQKAVKKMARREQLKREEVERRRLKAVLEVQYVLDQLGEESVRQELRQPAGSGSGNGEEGPLLSEAELSSLDEFYKLVGPDRDPNLCLLLPHWPDSASGTLISLLFSHTAACCFIDKALKEILDKILQSGYFDRTQTHQNGVCEEEEEEQQQAAPAESSECEEQPAEPEGSVTQEFTETIEVEATEFVNRQFIPEATYTSTEKEQGGEWSVSSEQPPQQQPQPPPSAMSPALVSSEAPPLNPVLPPTAADPMVRKQAVQDLMAQMQGTYNFMQDSMLEFDGQPLDPAIVSAQPMKSAQMVCAPENRLPQHSTVTVHPEPTQVSAYTSTPPLYQPPHSSEPRPSADSIDPLQVSMPLSSELPPAPSSQPQVFQSVSKPLHSGINVNAAPFQSMQAVFNLNAPVPPSNEMDSQKMSNQYQSSYTPSFSSQSPHSVEQQELQQEPLQSVVGAFHSQDQGIPSSGGHQSMPQQASGQGTGFSRQTQSFYSSRAVPRAGPRNARGAMNGYRGPSNGFRGGYDGYRPPFPNTPNTGYGQTQFSTPRDYSSSTYQRDGYQQSFKRGAAQGPRGSSRGNAQVMRS</sequence>
<feature type="compositionally biased region" description="Polar residues" evidence="8">
    <location>
        <begin position="551"/>
        <end position="585"/>
    </location>
</feature>
<feature type="compositionally biased region" description="Polar residues" evidence="8">
    <location>
        <begin position="625"/>
        <end position="655"/>
    </location>
</feature>
<feature type="region of interest" description="Disordered" evidence="8">
    <location>
        <begin position="1"/>
        <end position="26"/>
    </location>
</feature>
<feature type="region of interest" description="Disordered" evidence="8">
    <location>
        <begin position="420"/>
        <end position="471"/>
    </location>
</feature>
<dbReference type="GO" id="GO:0017148">
    <property type="term" value="P:negative regulation of translation"/>
    <property type="evidence" value="ECO:0007669"/>
    <property type="project" value="UniProtKB-KW"/>
</dbReference>
<feature type="compositionally biased region" description="Polar residues" evidence="8">
    <location>
        <begin position="667"/>
        <end position="676"/>
    </location>
</feature>
<feature type="region of interest" description="Disordered" evidence="8">
    <location>
        <begin position="499"/>
        <end position="676"/>
    </location>
</feature>
<dbReference type="Ensembl" id="ENSAMXT00005041563.1">
    <property type="protein sequence ID" value="ENSAMXP00005038132.1"/>
    <property type="gene ID" value="ENSAMXG00005018095.1"/>
</dbReference>
<feature type="region of interest" description="Disordered" evidence="8">
    <location>
        <begin position="237"/>
        <end position="273"/>
    </location>
</feature>
<dbReference type="PANTHER" id="PTHR22922:SF3">
    <property type="entry name" value="CAPRIN-1"/>
    <property type="match status" value="1"/>
</dbReference>
<dbReference type="GO" id="GO:0005737">
    <property type="term" value="C:cytoplasm"/>
    <property type="evidence" value="ECO:0007669"/>
    <property type="project" value="UniProtKB-SubCell"/>
</dbReference>
<evidence type="ECO:0000256" key="7">
    <source>
        <dbReference type="SAM" id="Coils"/>
    </source>
</evidence>
<feature type="region of interest" description="Disordered" evidence="8">
    <location>
        <begin position="290"/>
        <end position="347"/>
    </location>
</feature>
<evidence type="ECO:0000256" key="8">
    <source>
        <dbReference type="SAM" id="MobiDB-lite"/>
    </source>
</evidence>
<feature type="compositionally biased region" description="Polar residues" evidence="8">
    <location>
        <begin position="420"/>
        <end position="429"/>
    </location>
</feature>
<keyword evidence="3" id="KW-0963">Cytoplasm</keyword>
<evidence type="ECO:0000256" key="6">
    <source>
        <dbReference type="ARBA" id="ARBA00023193"/>
    </source>
</evidence>
<evidence type="ECO:0000259" key="10">
    <source>
        <dbReference type="Pfam" id="PF18293"/>
    </source>
</evidence>
<evidence type="ECO:0000256" key="1">
    <source>
        <dbReference type="ARBA" id="ARBA00004496"/>
    </source>
</evidence>
<evidence type="ECO:0000256" key="5">
    <source>
        <dbReference type="ARBA" id="ARBA00022884"/>
    </source>
</evidence>
<feature type="coiled-coil region" evidence="7">
    <location>
        <begin position="28"/>
        <end position="58"/>
    </location>
</feature>
<dbReference type="PANTHER" id="PTHR22922">
    <property type="entry name" value="GPI-ANCHORED PROTEIN P137"/>
    <property type="match status" value="1"/>
</dbReference>
<keyword evidence="4" id="KW-0221">Differentiation</keyword>
<dbReference type="Proteomes" id="UP000694621">
    <property type="component" value="Unplaced"/>
</dbReference>
<comment type="similarity">
    <text evidence="2">Belongs to the caprin family.</text>
</comment>
<evidence type="ECO:0000256" key="2">
    <source>
        <dbReference type="ARBA" id="ARBA00007950"/>
    </source>
</evidence>
<keyword evidence="6" id="KW-0652">Protein synthesis inhibitor</keyword>
<dbReference type="Pfam" id="PF12287">
    <property type="entry name" value="Caprin-1_C"/>
    <property type="match status" value="1"/>
</dbReference>
<comment type="subcellular location">
    <subcellularLocation>
        <location evidence="1">Cytoplasm</location>
    </subcellularLocation>
</comment>
<keyword evidence="5" id="KW-0694">RNA-binding</keyword>